<evidence type="ECO:0000259" key="11">
    <source>
        <dbReference type="PROSITE" id="PS51745"/>
    </source>
</evidence>
<dbReference type="AlphaFoldDB" id="A0AAV1J7X5"/>
<evidence type="ECO:0000256" key="2">
    <source>
        <dbReference type="ARBA" id="ARBA00004496"/>
    </source>
</evidence>
<protein>
    <recommendedName>
        <fullName evidence="14">Sequestosome-1</fullName>
    </recommendedName>
</protein>
<dbReference type="InterPro" id="IPR033741">
    <property type="entry name" value="SQSTM_UBA"/>
</dbReference>
<evidence type="ECO:0000256" key="1">
    <source>
        <dbReference type="ARBA" id="ARBA00004123"/>
    </source>
</evidence>
<dbReference type="GO" id="GO:0005080">
    <property type="term" value="F:protein kinase C binding"/>
    <property type="evidence" value="ECO:0007669"/>
    <property type="project" value="TreeGrafter"/>
</dbReference>
<name>A0AAV1J7X5_9NEOP</name>
<dbReference type="Pfam" id="PF16577">
    <property type="entry name" value="UBA_5"/>
    <property type="match status" value="1"/>
</dbReference>
<keyword evidence="3" id="KW-0963">Cytoplasm</keyword>
<keyword evidence="7" id="KW-0539">Nucleus</keyword>
<dbReference type="InterPro" id="IPR015940">
    <property type="entry name" value="UBA"/>
</dbReference>
<feature type="region of interest" description="Disordered" evidence="9">
    <location>
        <begin position="268"/>
        <end position="327"/>
    </location>
</feature>
<dbReference type="CDD" id="cd02340">
    <property type="entry name" value="ZZ_NBR1_like"/>
    <property type="match status" value="1"/>
</dbReference>
<feature type="compositionally biased region" description="Basic residues" evidence="9">
    <location>
        <begin position="229"/>
        <end position="239"/>
    </location>
</feature>
<feature type="region of interest" description="Disordered" evidence="9">
    <location>
        <begin position="463"/>
        <end position="494"/>
    </location>
</feature>
<dbReference type="Proteomes" id="UP001497472">
    <property type="component" value="Unassembled WGS sequence"/>
</dbReference>
<dbReference type="Gene3D" id="3.30.60.90">
    <property type="match status" value="1"/>
</dbReference>
<dbReference type="FunFam" id="3.10.20.90:FF:000320">
    <property type="entry name" value="Predicted protein"/>
    <property type="match status" value="1"/>
</dbReference>
<dbReference type="FunFam" id="3.30.60.90:FF:000016">
    <property type="entry name" value="Refractory to sigma P"/>
    <property type="match status" value="1"/>
</dbReference>
<organism evidence="12 13">
    <name type="scientific">Leptosia nina</name>
    <dbReference type="NCBI Taxonomy" id="320188"/>
    <lineage>
        <taxon>Eukaryota</taxon>
        <taxon>Metazoa</taxon>
        <taxon>Ecdysozoa</taxon>
        <taxon>Arthropoda</taxon>
        <taxon>Hexapoda</taxon>
        <taxon>Insecta</taxon>
        <taxon>Pterygota</taxon>
        <taxon>Neoptera</taxon>
        <taxon>Endopterygota</taxon>
        <taxon>Lepidoptera</taxon>
        <taxon>Glossata</taxon>
        <taxon>Ditrysia</taxon>
        <taxon>Papilionoidea</taxon>
        <taxon>Pieridae</taxon>
        <taxon>Pierinae</taxon>
        <taxon>Leptosia</taxon>
    </lineage>
</organism>
<evidence type="ECO:0000313" key="12">
    <source>
        <dbReference type="EMBL" id="CAK1544558.1"/>
    </source>
</evidence>
<dbReference type="InterPro" id="IPR000433">
    <property type="entry name" value="Znf_ZZ"/>
</dbReference>
<dbReference type="InterPro" id="IPR053793">
    <property type="entry name" value="PB1-like"/>
</dbReference>
<dbReference type="PANTHER" id="PTHR15090:SF0">
    <property type="entry name" value="SEQUESTOSOME-1"/>
    <property type="match status" value="1"/>
</dbReference>
<evidence type="ECO:0000256" key="9">
    <source>
        <dbReference type="SAM" id="MobiDB-lite"/>
    </source>
</evidence>
<keyword evidence="6" id="KW-0862">Zinc</keyword>
<dbReference type="SUPFAM" id="SSF54277">
    <property type="entry name" value="CAD &amp; PB1 domains"/>
    <property type="match status" value="1"/>
</dbReference>
<dbReference type="CDD" id="cd14320">
    <property type="entry name" value="UBA_SQSTM"/>
    <property type="match status" value="1"/>
</dbReference>
<dbReference type="Pfam" id="PF00569">
    <property type="entry name" value="ZZ"/>
    <property type="match status" value="1"/>
</dbReference>
<gene>
    <name evidence="12" type="ORF">LNINA_LOCUS4291</name>
</gene>
<dbReference type="GO" id="GO:0000423">
    <property type="term" value="P:mitophagy"/>
    <property type="evidence" value="ECO:0007669"/>
    <property type="project" value="TreeGrafter"/>
</dbReference>
<keyword evidence="13" id="KW-1185">Reference proteome</keyword>
<evidence type="ECO:0000256" key="6">
    <source>
        <dbReference type="ARBA" id="ARBA00022833"/>
    </source>
</evidence>
<dbReference type="GO" id="GO:0008270">
    <property type="term" value="F:zinc ion binding"/>
    <property type="evidence" value="ECO:0007669"/>
    <property type="project" value="UniProtKB-KW"/>
</dbReference>
<dbReference type="GO" id="GO:0070530">
    <property type="term" value="F:K63-linked polyubiquitin modification-dependent protein binding"/>
    <property type="evidence" value="ECO:0007669"/>
    <property type="project" value="TreeGrafter"/>
</dbReference>
<dbReference type="InterPro" id="IPR000270">
    <property type="entry name" value="PB1_dom"/>
</dbReference>
<reference evidence="12 13" key="1">
    <citation type="submission" date="2023-11" db="EMBL/GenBank/DDBJ databases">
        <authorList>
            <person name="Okamura Y."/>
        </authorList>
    </citation>
    <scope>NUCLEOTIDE SEQUENCE [LARGE SCALE GENOMIC DNA]</scope>
</reference>
<dbReference type="PROSITE" id="PS01357">
    <property type="entry name" value="ZF_ZZ_1"/>
    <property type="match status" value="1"/>
</dbReference>
<dbReference type="PROSITE" id="PS51745">
    <property type="entry name" value="PB1"/>
    <property type="match status" value="1"/>
</dbReference>
<sequence length="546" mass="60543">MTLSSESFLESVVVKLSANKTRMEVQFKVYTFWKENEKPEVRRFGIGRDVVSSFQYLNAKLQDIYPKLRGKHFTVSWKDEEGDDVTISSDDEIMIALTSMSDDLKKLYVHCKESEERNDDCDIVITAVSDNPGTSGNVQHSGVVCDGCEMPVTGFRYKCTSCDDYDLCSKCEAVGLHPEHCMVRVPAPTLPRTVIKAAVKRSRHFLKTLSAINEEQCKRQRHEGERRRDHGHGHGHRRQSREDHSRRSRTSWLETFATYMNEFANLAGDVGLEPGDGQTAPKESTPNQTETPKPTPTNQETPKPTATGSSEPNQQQKPKTQLPQCPFTADNLTIDNVQKLLNMLGGNLHAFVPQPSTSKPEPDVEMGQGDRKSSETDKDSVKSDVSSTTNASQIKKEESPDKADGWTVINKDLMDSEAKANEPDPPIGFNLPEEFRERVRISGQSLYPPLNIATAVLNPQADIQDAPQPSAPEDTAIPEAKDNTAKASTKPDTSVRHPIAHIQAAIEQMTAMGFTNEGGWLTQLLESKDGNISAVLDLLTPTNPKK</sequence>
<dbReference type="SMART" id="SM00165">
    <property type="entry name" value="UBA"/>
    <property type="match status" value="1"/>
</dbReference>
<feature type="domain" description="ZZ-type" evidence="10">
    <location>
        <begin position="140"/>
        <end position="190"/>
    </location>
</feature>
<evidence type="ECO:0000313" key="13">
    <source>
        <dbReference type="Proteomes" id="UP001497472"/>
    </source>
</evidence>
<feature type="region of interest" description="Disordered" evidence="9">
    <location>
        <begin position="351"/>
        <end position="407"/>
    </location>
</feature>
<dbReference type="PROSITE" id="PS50135">
    <property type="entry name" value="ZF_ZZ_2"/>
    <property type="match status" value="1"/>
</dbReference>
<comment type="subcellular location">
    <subcellularLocation>
        <location evidence="2">Cytoplasm</location>
    </subcellularLocation>
    <subcellularLocation>
        <location evidence="1">Nucleus</location>
    </subcellularLocation>
</comment>
<accession>A0AAV1J7X5</accession>
<proteinExistence type="predicted"/>
<comment type="caution">
    <text evidence="12">The sequence shown here is derived from an EMBL/GenBank/DDBJ whole genome shotgun (WGS) entry which is preliminary data.</text>
</comment>
<feature type="domain" description="PB1" evidence="11">
    <location>
        <begin position="24"/>
        <end position="114"/>
    </location>
</feature>
<dbReference type="SUPFAM" id="SSF57850">
    <property type="entry name" value="RING/U-box"/>
    <property type="match status" value="1"/>
</dbReference>
<dbReference type="SMART" id="SM00291">
    <property type="entry name" value="ZnF_ZZ"/>
    <property type="match status" value="1"/>
</dbReference>
<evidence type="ECO:0000256" key="3">
    <source>
        <dbReference type="ARBA" id="ARBA00022490"/>
    </source>
</evidence>
<feature type="compositionally biased region" description="Basic and acidic residues" evidence="9">
    <location>
        <begin position="368"/>
        <end position="382"/>
    </location>
</feature>
<dbReference type="GO" id="GO:0007032">
    <property type="term" value="P:endosome organization"/>
    <property type="evidence" value="ECO:0007669"/>
    <property type="project" value="TreeGrafter"/>
</dbReference>
<evidence type="ECO:0000256" key="8">
    <source>
        <dbReference type="PROSITE-ProRule" id="PRU00228"/>
    </source>
</evidence>
<feature type="compositionally biased region" description="Polar residues" evidence="9">
    <location>
        <begin position="281"/>
        <end position="323"/>
    </location>
</feature>
<dbReference type="SUPFAM" id="SSF46934">
    <property type="entry name" value="UBA-like"/>
    <property type="match status" value="1"/>
</dbReference>
<dbReference type="GO" id="GO:0005634">
    <property type="term" value="C:nucleus"/>
    <property type="evidence" value="ECO:0007669"/>
    <property type="project" value="UniProtKB-SubCell"/>
</dbReference>
<evidence type="ECO:0000256" key="4">
    <source>
        <dbReference type="ARBA" id="ARBA00022723"/>
    </source>
</evidence>
<dbReference type="PANTHER" id="PTHR15090">
    <property type="entry name" value="SEQUESTOSOME 1-RELATED"/>
    <property type="match status" value="1"/>
</dbReference>
<feature type="compositionally biased region" description="Basic and acidic residues" evidence="9">
    <location>
        <begin position="394"/>
        <end position="404"/>
    </location>
</feature>
<evidence type="ECO:0000259" key="10">
    <source>
        <dbReference type="PROSITE" id="PS50135"/>
    </source>
</evidence>
<dbReference type="GO" id="GO:0016235">
    <property type="term" value="C:aggresome"/>
    <property type="evidence" value="ECO:0007669"/>
    <property type="project" value="TreeGrafter"/>
</dbReference>
<dbReference type="GO" id="GO:0035973">
    <property type="term" value="P:aggrephagy"/>
    <property type="evidence" value="ECO:0007669"/>
    <property type="project" value="TreeGrafter"/>
</dbReference>
<feature type="compositionally biased region" description="Basic and acidic residues" evidence="9">
    <location>
        <begin position="216"/>
        <end position="228"/>
    </location>
</feature>
<dbReference type="InterPro" id="IPR009060">
    <property type="entry name" value="UBA-like_sf"/>
</dbReference>
<dbReference type="InterPro" id="IPR043145">
    <property type="entry name" value="Znf_ZZ_sf"/>
</dbReference>
<feature type="region of interest" description="Disordered" evidence="9">
    <location>
        <begin position="216"/>
        <end position="248"/>
    </location>
</feature>
<dbReference type="Gene3D" id="1.10.8.10">
    <property type="entry name" value="DNA helicase RuvA subunit, C-terminal domain"/>
    <property type="match status" value="1"/>
</dbReference>
<dbReference type="Pfam" id="PF00564">
    <property type="entry name" value="PB1"/>
    <property type="match status" value="1"/>
</dbReference>
<dbReference type="EMBL" id="CAVLEF010000005">
    <property type="protein sequence ID" value="CAK1544558.1"/>
    <property type="molecule type" value="Genomic_DNA"/>
</dbReference>
<evidence type="ECO:0000256" key="7">
    <source>
        <dbReference type="ARBA" id="ARBA00023242"/>
    </source>
</evidence>
<evidence type="ECO:0008006" key="14">
    <source>
        <dbReference type="Google" id="ProtNLM"/>
    </source>
</evidence>
<dbReference type="Gene3D" id="3.10.20.90">
    <property type="entry name" value="Phosphatidylinositol 3-kinase Catalytic Subunit, Chain A, domain 1"/>
    <property type="match status" value="1"/>
</dbReference>
<evidence type="ECO:0000256" key="5">
    <source>
        <dbReference type="ARBA" id="ARBA00022771"/>
    </source>
</evidence>
<dbReference type="InterPro" id="IPR052260">
    <property type="entry name" value="Autophagy_Rcpt_SigReg"/>
</dbReference>
<keyword evidence="5 8" id="KW-0863">Zinc-finger</keyword>
<keyword evidence="4" id="KW-0479">Metal-binding</keyword>
<dbReference type="GO" id="GO:0044753">
    <property type="term" value="C:amphisome"/>
    <property type="evidence" value="ECO:0007669"/>
    <property type="project" value="TreeGrafter"/>
</dbReference>